<gene>
    <name evidence="1" type="ORF">QBC40DRAFT_305999</name>
</gene>
<evidence type="ECO:0000313" key="2">
    <source>
        <dbReference type="Proteomes" id="UP001303160"/>
    </source>
</evidence>
<dbReference type="Proteomes" id="UP001303160">
    <property type="component" value="Unassembled WGS sequence"/>
</dbReference>
<proteinExistence type="predicted"/>
<evidence type="ECO:0000313" key="1">
    <source>
        <dbReference type="EMBL" id="KAK4201344.1"/>
    </source>
</evidence>
<name>A0AAN6XIM5_9PEZI</name>
<dbReference type="EMBL" id="MU863908">
    <property type="protein sequence ID" value="KAK4201344.1"/>
    <property type="molecule type" value="Genomic_DNA"/>
</dbReference>
<keyword evidence="2" id="KW-1185">Reference proteome</keyword>
<reference evidence="1" key="2">
    <citation type="submission" date="2023-05" db="EMBL/GenBank/DDBJ databases">
        <authorList>
            <consortium name="Lawrence Berkeley National Laboratory"/>
            <person name="Steindorff A."/>
            <person name="Hensen N."/>
            <person name="Bonometti L."/>
            <person name="Westerberg I."/>
            <person name="Brannstrom I.O."/>
            <person name="Guillou S."/>
            <person name="Cros-Aarteil S."/>
            <person name="Calhoun S."/>
            <person name="Haridas S."/>
            <person name="Kuo A."/>
            <person name="Mondo S."/>
            <person name="Pangilinan J."/>
            <person name="Riley R."/>
            <person name="Labutti K."/>
            <person name="Andreopoulos B."/>
            <person name="Lipzen A."/>
            <person name="Chen C."/>
            <person name="Yanf M."/>
            <person name="Daum C."/>
            <person name="Ng V."/>
            <person name="Clum A."/>
            <person name="Ohm R."/>
            <person name="Martin F."/>
            <person name="Silar P."/>
            <person name="Natvig D."/>
            <person name="Lalanne C."/>
            <person name="Gautier V."/>
            <person name="Ament-Velasquez S.L."/>
            <person name="Kruys A."/>
            <person name="Hutchinson M.I."/>
            <person name="Powell A.J."/>
            <person name="Barry K."/>
            <person name="Miller A.N."/>
            <person name="Grigoriev I.V."/>
            <person name="Debuchy R."/>
            <person name="Gladieux P."/>
            <person name="Thoren M.H."/>
            <person name="Johannesson H."/>
        </authorList>
    </citation>
    <scope>NUCLEOTIDE SEQUENCE</scope>
    <source>
        <strain evidence="1">CBS 315.58</strain>
    </source>
</reference>
<reference evidence="1" key="1">
    <citation type="journal article" date="2023" name="Mol. Phylogenet. Evol.">
        <title>Genome-scale phylogeny and comparative genomics of the fungal order Sordariales.</title>
        <authorList>
            <person name="Hensen N."/>
            <person name="Bonometti L."/>
            <person name="Westerberg I."/>
            <person name="Brannstrom I.O."/>
            <person name="Guillou S."/>
            <person name="Cros-Aarteil S."/>
            <person name="Calhoun S."/>
            <person name="Haridas S."/>
            <person name="Kuo A."/>
            <person name="Mondo S."/>
            <person name="Pangilinan J."/>
            <person name="Riley R."/>
            <person name="LaButti K."/>
            <person name="Andreopoulos B."/>
            <person name="Lipzen A."/>
            <person name="Chen C."/>
            <person name="Yan M."/>
            <person name="Daum C."/>
            <person name="Ng V."/>
            <person name="Clum A."/>
            <person name="Steindorff A."/>
            <person name="Ohm R.A."/>
            <person name="Martin F."/>
            <person name="Silar P."/>
            <person name="Natvig D.O."/>
            <person name="Lalanne C."/>
            <person name="Gautier V."/>
            <person name="Ament-Velasquez S.L."/>
            <person name="Kruys A."/>
            <person name="Hutchinson M.I."/>
            <person name="Powell A.J."/>
            <person name="Barry K."/>
            <person name="Miller A.N."/>
            <person name="Grigoriev I.V."/>
            <person name="Debuchy R."/>
            <person name="Gladieux P."/>
            <person name="Hiltunen Thoren M."/>
            <person name="Johannesson H."/>
        </authorList>
    </citation>
    <scope>NUCLEOTIDE SEQUENCE</scope>
    <source>
        <strain evidence="1">CBS 315.58</strain>
    </source>
</reference>
<organism evidence="1 2">
    <name type="scientific">Triangularia verruculosa</name>
    <dbReference type="NCBI Taxonomy" id="2587418"/>
    <lineage>
        <taxon>Eukaryota</taxon>
        <taxon>Fungi</taxon>
        <taxon>Dikarya</taxon>
        <taxon>Ascomycota</taxon>
        <taxon>Pezizomycotina</taxon>
        <taxon>Sordariomycetes</taxon>
        <taxon>Sordariomycetidae</taxon>
        <taxon>Sordariales</taxon>
        <taxon>Podosporaceae</taxon>
        <taxon>Triangularia</taxon>
    </lineage>
</organism>
<protein>
    <submittedName>
        <fullName evidence="1">Uncharacterized protein</fullName>
    </submittedName>
</protein>
<sequence length="616" mass="68929">MRYLPDKSSADGSSSLIGTCLSSVPILLDMDGAHSTIPELFLEDREILRYYGLRQVSTESMILRVRALANSKDWPAFVRSRDSSWHSRLSSWTSRVFGRDLTAGVLALLSLVPGGVDRALSHWNGSPGTIYFPEISGVPLPDGLPIVKLDSKACADPDNRALYASLGASVADPVKIEELVLLHHSLWKPRGDKQSLISTSLGSLQFIYEMLQMGKLERTKERDLLVFDHRCCPKRPKKERVYLSSASWLGTGALASLSGQEGIADIESSLSFLHESYLRDSPRLLSNIKFKMAWADFLLQVVGLHKGLRIFTRQSQDVAVSLPFLALAQRWPGRVLEWLYQVYREDPGRWNRKPDITTALKKMQIVCTNGMGFPLFETILPLPSLISTFACLLGDPCKALPFLKLEKPLDENDEQLCSQWKLFAGHFGMIHTDDIRLSLAALKALMRKNEHPGQRSVTLAVVKIYLRIRRQQNAATAKLIRTWFDENPGLLCTPQLETKGRPVPPKWGYRQASDKVPMTMVAHAWVPVFNRLQPVHRANLMAFFRDTLGLDLKNIKVRFPPADAYVKSCEKSDGKSAAEKQVKAGKTGPNASFPLRAESIFEFGKGKRATFAFKGP</sequence>
<accession>A0AAN6XIM5</accession>
<comment type="caution">
    <text evidence="1">The sequence shown here is derived from an EMBL/GenBank/DDBJ whole genome shotgun (WGS) entry which is preliminary data.</text>
</comment>
<dbReference type="AlphaFoldDB" id="A0AAN6XIM5"/>